<feature type="disulfide bond" evidence="10">
    <location>
        <begin position="111"/>
        <end position="157"/>
    </location>
</feature>
<dbReference type="STRING" id="7868.ENSCMIP00000024603"/>
<dbReference type="InterPro" id="IPR036772">
    <property type="entry name" value="SRCR-like_dom_sf"/>
</dbReference>
<evidence type="ECO:0000256" key="11">
    <source>
        <dbReference type="PROSITE-ProRule" id="PRU00124"/>
    </source>
</evidence>
<feature type="disulfide bond" evidence="11">
    <location>
        <begin position="614"/>
        <end position="626"/>
    </location>
</feature>
<feature type="disulfide bond" evidence="11">
    <location>
        <begin position="271"/>
        <end position="289"/>
    </location>
</feature>
<feature type="disulfide bond" evidence="11">
    <location>
        <begin position="596"/>
        <end position="611"/>
    </location>
</feature>
<feature type="transmembrane region" description="Helical" evidence="13">
    <location>
        <begin position="25"/>
        <end position="49"/>
    </location>
</feature>
<reference evidence="18" key="2">
    <citation type="journal article" date="2007" name="PLoS Biol.">
        <title>Survey sequencing and comparative analysis of the elephant shark (Callorhinchus milii) genome.</title>
        <authorList>
            <person name="Venkatesh B."/>
            <person name="Kirkness E.F."/>
            <person name="Loh Y.H."/>
            <person name="Halpern A.L."/>
            <person name="Lee A.P."/>
            <person name="Johnson J."/>
            <person name="Dandona N."/>
            <person name="Viswanathan L.D."/>
            <person name="Tay A."/>
            <person name="Venter J.C."/>
            <person name="Strausberg R.L."/>
            <person name="Brenner S."/>
        </authorList>
    </citation>
    <scope>NUCLEOTIDE SEQUENCE [LARGE SCALE GENOMIC DNA]</scope>
</reference>
<dbReference type="AlphaFoldDB" id="A0A4W3ICC4"/>
<dbReference type="SMART" id="SM00020">
    <property type="entry name" value="Tryp_SPc"/>
    <property type="match status" value="1"/>
</dbReference>
<evidence type="ECO:0000256" key="10">
    <source>
        <dbReference type="PROSITE-ProRule" id="PRU00090"/>
    </source>
</evidence>
<evidence type="ECO:0000259" key="16">
    <source>
        <dbReference type="PROSITE" id="PS50287"/>
    </source>
</evidence>
<evidence type="ECO:0000256" key="13">
    <source>
        <dbReference type="SAM" id="Phobius"/>
    </source>
</evidence>
<dbReference type="SMART" id="SM00192">
    <property type="entry name" value="LDLa"/>
    <property type="match status" value="7"/>
</dbReference>
<dbReference type="PROSITE" id="PS50287">
    <property type="entry name" value="SRCR_2"/>
    <property type="match status" value="1"/>
</dbReference>
<keyword evidence="13" id="KW-1133">Transmembrane helix</keyword>
<dbReference type="GO" id="GO:0004252">
    <property type="term" value="F:serine-type endopeptidase activity"/>
    <property type="evidence" value="ECO:0007669"/>
    <property type="project" value="InterPro"/>
</dbReference>
<dbReference type="Ensembl" id="ENSCMIT00000025012.1">
    <property type="protein sequence ID" value="ENSCMIP00000024603.1"/>
    <property type="gene ID" value="ENSCMIG00000010880.1"/>
</dbReference>
<dbReference type="PANTHER" id="PTHR24252:SF11">
    <property type="entry name" value="ATRIAL NATRIURETIC PEPTIDE-CONVERTING ENZYME ISOFORM X1"/>
    <property type="match status" value="1"/>
</dbReference>
<feature type="disulfide bond" evidence="11">
    <location>
        <begin position="397"/>
        <end position="412"/>
    </location>
</feature>
<comment type="caution">
    <text evidence="12">Lacks conserved residue(s) required for the propagation of feature annotation.</text>
</comment>
<dbReference type="InterPro" id="IPR036055">
    <property type="entry name" value="LDL_receptor-like_sf"/>
</dbReference>
<dbReference type="Pfam" id="PF00089">
    <property type="entry name" value="Trypsin"/>
    <property type="match status" value="1"/>
</dbReference>
<feature type="disulfide bond" evidence="10">
    <location>
        <begin position="178"/>
        <end position="202"/>
    </location>
</feature>
<evidence type="ECO:0000256" key="7">
    <source>
        <dbReference type="ARBA" id="ARBA00022968"/>
    </source>
</evidence>
<dbReference type="InterPro" id="IPR002172">
    <property type="entry name" value="LDrepeatLR_classA_rpt"/>
</dbReference>
<name>A0A4W3ICC4_CALMI</name>
<dbReference type="InterPro" id="IPR020067">
    <property type="entry name" value="Frizzled_dom"/>
</dbReference>
<keyword evidence="5" id="KW-0378">Hydrolase</keyword>
<feature type="domain" description="FZ" evidence="14">
    <location>
        <begin position="413"/>
        <end position="532"/>
    </location>
</feature>
<gene>
    <name evidence="17" type="primary">corin</name>
</gene>
<dbReference type="Proteomes" id="UP000314986">
    <property type="component" value="Unassembled WGS sequence"/>
</dbReference>
<dbReference type="InterPro" id="IPR001190">
    <property type="entry name" value="SRCR"/>
</dbReference>
<evidence type="ECO:0000259" key="14">
    <source>
        <dbReference type="PROSITE" id="PS50038"/>
    </source>
</evidence>
<keyword evidence="18" id="KW-1185">Reference proteome</keyword>
<dbReference type="OMA" id="TCLMPDQ"/>
<dbReference type="SUPFAM" id="SSF56487">
    <property type="entry name" value="SRCR-like"/>
    <property type="match status" value="1"/>
</dbReference>
<dbReference type="GO" id="GO:0005886">
    <property type="term" value="C:plasma membrane"/>
    <property type="evidence" value="ECO:0007669"/>
    <property type="project" value="UniProtKB-SubCell"/>
</dbReference>
<feature type="disulfide bond" evidence="11">
    <location>
        <begin position="633"/>
        <end position="648"/>
    </location>
</feature>
<dbReference type="InterPro" id="IPR043504">
    <property type="entry name" value="Peptidase_S1_PA_chymotrypsin"/>
</dbReference>
<dbReference type="PROSITE" id="PS50068">
    <property type="entry name" value="LDLRA_2"/>
    <property type="match status" value="8"/>
</dbReference>
<dbReference type="SUPFAM" id="SSF57424">
    <property type="entry name" value="LDL receptor-like module"/>
    <property type="match status" value="7"/>
</dbReference>
<feature type="disulfide bond" evidence="11">
    <location>
        <begin position="345"/>
        <end position="363"/>
    </location>
</feature>
<dbReference type="PROSITE" id="PS01209">
    <property type="entry name" value="LDLRA_1"/>
    <property type="match status" value="1"/>
</dbReference>
<keyword evidence="4" id="KW-0645">Protease</keyword>
<dbReference type="GeneTree" id="ENSGT00940000157103"/>
<dbReference type="Gene3D" id="4.10.1220.10">
    <property type="entry name" value="EGF-type module"/>
    <property type="match status" value="1"/>
</dbReference>
<dbReference type="InterPro" id="IPR001254">
    <property type="entry name" value="Trypsin_dom"/>
</dbReference>
<dbReference type="GO" id="GO:0006508">
    <property type="term" value="P:proteolysis"/>
    <property type="evidence" value="ECO:0007669"/>
    <property type="project" value="UniProtKB-KW"/>
</dbReference>
<dbReference type="CDD" id="cd00112">
    <property type="entry name" value="LDLa"/>
    <property type="match status" value="7"/>
</dbReference>
<dbReference type="Gene3D" id="2.40.10.10">
    <property type="entry name" value="Trypsin-like serine proteases"/>
    <property type="match status" value="1"/>
</dbReference>
<dbReference type="PRINTS" id="PR00261">
    <property type="entry name" value="LDLRECEPTOR"/>
</dbReference>
<keyword evidence="6" id="KW-0720">Serine protease</keyword>
<feature type="disulfide bond" evidence="11">
    <location>
        <begin position="308"/>
        <end position="326"/>
    </location>
</feature>
<feature type="disulfide bond" evidence="10">
    <location>
        <begin position="488"/>
        <end position="529"/>
    </location>
</feature>
<evidence type="ECO:0000256" key="3">
    <source>
        <dbReference type="ARBA" id="ARBA00022525"/>
    </source>
</evidence>
<feature type="disulfide bond" evidence="11">
    <location>
        <begin position="235"/>
        <end position="253"/>
    </location>
</feature>
<dbReference type="GO" id="GO:0005576">
    <property type="term" value="C:extracellular region"/>
    <property type="evidence" value="ECO:0007669"/>
    <property type="project" value="UniProtKB-SubCell"/>
</dbReference>
<feature type="disulfide bond" evidence="11">
    <location>
        <begin position="621"/>
        <end position="639"/>
    </location>
</feature>
<evidence type="ECO:0000256" key="6">
    <source>
        <dbReference type="ARBA" id="ARBA00022825"/>
    </source>
</evidence>
<evidence type="ECO:0000259" key="15">
    <source>
        <dbReference type="PROSITE" id="PS50240"/>
    </source>
</evidence>
<feature type="disulfide bond" evidence="11">
    <location>
        <begin position="357"/>
        <end position="372"/>
    </location>
</feature>
<dbReference type="PROSITE" id="PS50038">
    <property type="entry name" value="FZ"/>
    <property type="match status" value="2"/>
</dbReference>
<dbReference type="SUPFAM" id="SSF50494">
    <property type="entry name" value="Trypsin-like serine proteases"/>
    <property type="match status" value="1"/>
</dbReference>
<dbReference type="Pfam" id="PF00057">
    <property type="entry name" value="Ldl_recept_a"/>
    <property type="match status" value="7"/>
</dbReference>
<evidence type="ECO:0000256" key="2">
    <source>
        <dbReference type="ARBA" id="ARBA00004613"/>
    </source>
</evidence>
<feature type="disulfide bond" evidence="10">
    <location>
        <begin position="492"/>
        <end position="516"/>
    </location>
</feature>
<reference evidence="18" key="3">
    <citation type="journal article" date="2014" name="Nature">
        <title>Elephant shark genome provides unique insights into gnathostome evolution.</title>
        <authorList>
            <consortium name="International Elephant Shark Genome Sequencing Consortium"/>
            <person name="Venkatesh B."/>
            <person name="Lee A.P."/>
            <person name="Ravi V."/>
            <person name="Maurya A.K."/>
            <person name="Lian M.M."/>
            <person name="Swann J.B."/>
            <person name="Ohta Y."/>
            <person name="Flajnik M.F."/>
            <person name="Sutoh Y."/>
            <person name="Kasahara M."/>
            <person name="Hoon S."/>
            <person name="Gangu V."/>
            <person name="Roy S.W."/>
            <person name="Irimia M."/>
            <person name="Korzh V."/>
            <person name="Kondrychyn I."/>
            <person name="Lim Z.W."/>
            <person name="Tay B.H."/>
            <person name="Tohari S."/>
            <person name="Kong K.W."/>
            <person name="Ho S."/>
            <person name="Lorente-Galdos B."/>
            <person name="Quilez J."/>
            <person name="Marques-Bonet T."/>
            <person name="Raney B.J."/>
            <person name="Ingham P.W."/>
            <person name="Tay A."/>
            <person name="Hillier L.W."/>
            <person name="Minx P."/>
            <person name="Boehm T."/>
            <person name="Wilson R.K."/>
            <person name="Brenner S."/>
            <person name="Warren W.C."/>
        </authorList>
    </citation>
    <scope>NUCLEOTIDE SEQUENCE [LARGE SCALE GENOMIC DNA]</scope>
</reference>
<keyword evidence="8 11" id="KW-1015">Disulfide bond</keyword>
<dbReference type="SUPFAM" id="SSF63501">
    <property type="entry name" value="Frizzled cysteine-rich domain"/>
    <property type="match status" value="2"/>
</dbReference>
<dbReference type="InParanoid" id="A0A4W3ICC4"/>
<reference evidence="17" key="4">
    <citation type="submission" date="2025-08" db="UniProtKB">
        <authorList>
            <consortium name="Ensembl"/>
        </authorList>
    </citation>
    <scope>IDENTIFICATION</scope>
</reference>
<dbReference type="InterPro" id="IPR033116">
    <property type="entry name" value="TRYPSIN_SER"/>
</dbReference>
<feature type="domain" description="SRCR" evidence="16">
    <location>
        <begin position="646"/>
        <end position="692"/>
    </location>
</feature>
<dbReference type="InterPro" id="IPR036790">
    <property type="entry name" value="Frizzled_dom_sf"/>
</dbReference>
<accession>A0A4W3ICC4</accession>
<keyword evidence="7" id="KW-0735">Signal-anchor</keyword>
<feature type="disulfide bond" evidence="11">
    <location>
        <begin position="558"/>
        <end position="573"/>
    </location>
</feature>
<dbReference type="Gene3D" id="1.10.2000.10">
    <property type="entry name" value="Frizzled cysteine-rich domain"/>
    <property type="match status" value="2"/>
</dbReference>
<reference evidence="17" key="5">
    <citation type="submission" date="2025-09" db="UniProtKB">
        <authorList>
            <consortium name="Ensembl"/>
        </authorList>
    </citation>
    <scope>IDENTIFICATION</scope>
</reference>
<keyword evidence="13" id="KW-0812">Transmembrane</keyword>
<feature type="domain" description="Peptidase S1" evidence="15">
    <location>
        <begin position="742"/>
        <end position="969"/>
    </location>
</feature>
<keyword evidence="13" id="KW-0472">Membrane</keyword>
<reference evidence="18" key="1">
    <citation type="journal article" date="2006" name="Science">
        <title>Ancient noncoding elements conserved in the human genome.</title>
        <authorList>
            <person name="Venkatesh B."/>
            <person name="Kirkness E.F."/>
            <person name="Loh Y.H."/>
            <person name="Halpern A.L."/>
            <person name="Lee A.P."/>
            <person name="Johnson J."/>
            <person name="Dandona N."/>
            <person name="Viswanathan L.D."/>
            <person name="Tay A."/>
            <person name="Venter J.C."/>
            <person name="Strausberg R.L."/>
            <person name="Brenner S."/>
        </authorList>
    </citation>
    <scope>NUCLEOTIDE SEQUENCE [LARGE SCALE GENOMIC DNA]</scope>
</reference>
<dbReference type="InterPro" id="IPR023415">
    <property type="entry name" value="LDLR_class-A_CS"/>
</dbReference>
<dbReference type="PROSITE" id="PS00135">
    <property type="entry name" value="TRYPSIN_SER"/>
    <property type="match status" value="1"/>
</dbReference>
<evidence type="ECO:0000256" key="5">
    <source>
        <dbReference type="ARBA" id="ARBA00022801"/>
    </source>
</evidence>
<evidence type="ECO:0000256" key="9">
    <source>
        <dbReference type="ARBA" id="ARBA00023180"/>
    </source>
</evidence>
<protein>
    <submittedName>
        <fullName evidence="17">Corin, serine peptidase</fullName>
    </submittedName>
</protein>
<dbReference type="SMART" id="SM00063">
    <property type="entry name" value="FRI"/>
    <property type="match status" value="2"/>
</dbReference>
<dbReference type="CDD" id="cd00190">
    <property type="entry name" value="Tryp_SPc"/>
    <property type="match status" value="1"/>
</dbReference>
<feature type="disulfide bond" evidence="11">
    <location>
        <begin position="283"/>
        <end position="298"/>
    </location>
</feature>
<evidence type="ECO:0000256" key="12">
    <source>
        <dbReference type="PROSITE-ProRule" id="PRU00196"/>
    </source>
</evidence>
<dbReference type="Gene3D" id="4.10.400.10">
    <property type="entry name" value="Low-density Lipoprotein Receptor"/>
    <property type="match status" value="6"/>
</dbReference>
<organism evidence="17 18">
    <name type="scientific">Callorhinchus milii</name>
    <name type="common">Ghost shark</name>
    <dbReference type="NCBI Taxonomy" id="7868"/>
    <lineage>
        <taxon>Eukaryota</taxon>
        <taxon>Metazoa</taxon>
        <taxon>Chordata</taxon>
        <taxon>Craniata</taxon>
        <taxon>Vertebrata</taxon>
        <taxon>Chondrichthyes</taxon>
        <taxon>Holocephali</taxon>
        <taxon>Chimaeriformes</taxon>
        <taxon>Callorhinchidae</taxon>
        <taxon>Callorhinchus</taxon>
    </lineage>
</organism>
<feature type="disulfide bond" evidence="11">
    <location>
        <begin position="264"/>
        <end position="276"/>
    </location>
</feature>
<evidence type="ECO:0000256" key="1">
    <source>
        <dbReference type="ARBA" id="ARBA00004401"/>
    </source>
</evidence>
<feature type="disulfide bond" evidence="11">
    <location>
        <begin position="539"/>
        <end position="551"/>
    </location>
</feature>
<dbReference type="Pfam" id="PF01392">
    <property type="entry name" value="Fz"/>
    <property type="match status" value="2"/>
</dbReference>
<feature type="disulfide bond" evidence="11">
    <location>
        <begin position="320"/>
        <end position="335"/>
    </location>
</feature>
<sequence length="976" mass="109004">MPGTDEGGVGDAIPQKMGSVKHLRLLLFILIPSVCALICVLAILLAFMGKITSTLYLPVTVILLCHQLKFILTDAKFNTMKSTNDRIHIDFLNSICLSPTDACTTISYSQCKILPYNQTALPPNLTDFNTSDLEMLLYIFSQLSQLQCYQYTMLFGCSIVFPEFSGVDSVILPCMSFCEAAKKGCEPLLLEVNAEWPEILNCSWFVNDTEMENTSGICFSPEKGKAKICLENFLCGSGFCIERKLMCNGYNDCDDWSDEAHCTCGESQFQCGTGKCILYNNTCDGYDDCGDLSDEMGCECKPEVGFRCGDGRCILKSWVCDGDHDCSDYSDEVNCSCSAKGMLDCGNGNCFLKLFHCDGENDCEDWSDEVNCSTSPTGFPCKEGAQSCVGHSCADPCNGSSSCADQSNRMNCKCEPISLELCMNQPYNSTIYPNFMGHRNQKEVLLSKAFSVFPTLVETNCYKYLMFFVCTILVPKCDDETHQGIPPCRSLCENSKERCQKLLNLVGLSWPDGTDCNQFPRENLDNQTCLMPDENVEECSPSHFKCNSGGCVLISSWCDGQADCVDRSDEEECDCIKRGLWECPTEKTCIEYRMVCDGIQDCVDSADEKNCSFCKENELECRSHACVPRKVWCDGSSDCPDGSDELNCVSLSEHGNSSSLLVVHRSSANYHVCADDWQEELSQLVCKQLGLGYNERKHCFRLAGTKTSKIILRNYCDVNFYLMALYSTDCGLRPAIRLNKRILGGRNSRLGRWPWHCSLQADHSGHLCGCALIGIHSGGRRNPHTYIWNIVFGINNMDHPSEFRQVRKVKRIILHPRYKRKVDDFDISLVELIEEVTETSYVRPVCLPSKDQVVEPDTYCFITGWGNMGNRFPAKLQEGEVRIIGLDRCQALFDIKTITSRMLCAGYEGGTVDSCKGDSGGPLVCEQPGKKWTLFGLTSWGSDCGSNLFGPGIYSNVTHFVEWIERQIYIHTFLSK</sequence>
<evidence type="ECO:0000256" key="4">
    <source>
        <dbReference type="ARBA" id="ARBA00022670"/>
    </source>
</evidence>
<feature type="disulfide bond" evidence="11">
    <location>
        <begin position="247"/>
        <end position="262"/>
    </location>
</feature>
<keyword evidence="3" id="KW-0964">Secreted</keyword>
<evidence type="ECO:0000256" key="8">
    <source>
        <dbReference type="ARBA" id="ARBA00023157"/>
    </source>
</evidence>
<proteinExistence type="predicted"/>
<feature type="domain" description="FZ" evidence="14">
    <location>
        <begin position="98"/>
        <end position="221"/>
    </location>
</feature>
<keyword evidence="9" id="KW-0325">Glycoprotein</keyword>
<dbReference type="FunFam" id="2.40.10.10:FF:000015">
    <property type="entry name" value="Atrial natriuretic peptide-converting enzyme"/>
    <property type="match status" value="1"/>
</dbReference>
<dbReference type="PANTHER" id="PTHR24252">
    <property type="entry name" value="ACROSIN-RELATED"/>
    <property type="match status" value="1"/>
</dbReference>
<feature type="disulfide bond" evidence="11">
    <location>
        <begin position="546"/>
        <end position="564"/>
    </location>
</feature>
<dbReference type="InterPro" id="IPR009003">
    <property type="entry name" value="Peptidase_S1_PA"/>
</dbReference>
<comment type="subcellular location">
    <subcellularLocation>
        <location evidence="1">Cell membrane</location>
        <topology evidence="1">Single-pass type II membrane protein</topology>
    </subcellularLocation>
    <subcellularLocation>
        <location evidence="2">Secreted</location>
    </subcellularLocation>
</comment>
<evidence type="ECO:0000313" key="18">
    <source>
        <dbReference type="Proteomes" id="UP000314986"/>
    </source>
</evidence>
<evidence type="ECO:0000313" key="17">
    <source>
        <dbReference type="Ensembl" id="ENSCMIP00000024603.1"/>
    </source>
</evidence>
<dbReference type="PROSITE" id="PS50240">
    <property type="entry name" value="TRYPSIN_DOM"/>
    <property type="match status" value="1"/>
</dbReference>
<feature type="disulfide bond" evidence="10">
    <location>
        <begin position="461"/>
        <end position="499"/>
    </location>
</feature>